<dbReference type="OrthoDB" id="962301at2"/>
<proteinExistence type="predicted"/>
<evidence type="ECO:0000313" key="2">
    <source>
        <dbReference type="Proteomes" id="UP000028073"/>
    </source>
</evidence>
<evidence type="ECO:0008006" key="3">
    <source>
        <dbReference type="Google" id="ProtNLM"/>
    </source>
</evidence>
<organism evidence="1 2">
    <name type="scientific">Endozoicomonas numazuensis</name>
    <dbReference type="NCBI Taxonomy" id="1137799"/>
    <lineage>
        <taxon>Bacteria</taxon>
        <taxon>Pseudomonadati</taxon>
        <taxon>Pseudomonadota</taxon>
        <taxon>Gammaproteobacteria</taxon>
        <taxon>Oceanospirillales</taxon>
        <taxon>Endozoicomonadaceae</taxon>
        <taxon>Endozoicomonas</taxon>
    </lineage>
</organism>
<evidence type="ECO:0000313" key="1">
    <source>
        <dbReference type="EMBL" id="KEQ19183.1"/>
    </source>
</evidence>
<keyword evidence="2" id="KW-1185">Reference proteome</keyword>
<sequence>MDDLDRAKELEIADREQAIKRQLNRVKESPIYINGEACCRDCEESIEHRLAAGIEASRCLDCQQRKEHKEKGYA</sequence>
<dbReference type="EMBL" id="JOKH01000001">
    <property type="protein sequence ID" value="KEQ19183.1"/>
    <property type="molecule type" value="Genomic_DNA"/>
</dbReference>
<name>A0A081NL60_9GAMM</name>
<accession>A0A081NL60</accession>
<reference evidence="1 2" key="1">
    <citation type="submission" date="2014-06" db="EMBL/GenBank/DDBJ databases">
        <title>Whole Genome Sequences of Three Symbiotic Endozoicomonas Bacteria.</title>
        <authorList>
            <person name="Neave M.J."/>
            <person name="Apprill A."/>
            <person name="Voolstra C.R."/>
        </authorList>
    </citation>
    <scope>NUCLEOTIDE SEQUENCE [LARGE SCALE GENOMIC DNA]</scope>
    <source>
        <strain evidence="1 2">DSM 25634</strain>
    </source>
</reference>
<protein>
    <recommendedName>
        <fullName evidence="3">DksA C4-type domain-containing protein</fullName>
    </recommendedName>
</protein>
<dbReference type="AlphaFoldDB" id="A0A081NL60"/>
<comment type="caution">
    <text evidence="1">The sequence shown here is derived from an EMBL/GenBank/DDBJ whole genome shotgun (WGS) entry which is preliminary data.</text>
</comment>
<dbReference type="Proteomes" id="UP000028073">
    <property type="component" value="Unassembled WGS sequence"/>
</dbReference>
<dbReference type="STRING" id="1137799.GZ78_04095"/>
<dbReference type="RefSeq" id="WP_034832862.1">
    <property type="nucleotide sequence ID" value="NZ_JOKH01000001.1"/>
</dbReference>
<gene>
    <name evidence="1" type="ORF">GZ78_04095</name>
</gene>